<keyword evidence="6" id="KW-0378">Hydrolase</keyword>
<dbReference type="GO" id="GO:0016226">
    <property type="term" value="P:iron-sulfur cluster assembly"/>
    <property type="evidence" value="ECO:0007669"/>
    <property type="project" value="InterPro"/>
</dbReference>
<name>A0A7J3JQU6_9CREN</name>
<comment type="function">
    <text evidence="6">Binds and transfers iron-sulfur (Fe-S) clusters to target apoproteins. Can hydrolyze ATP.</text>
</comment>
<organism evidence="7">
    <name type="scientific">Ignisphaera aggregans</name>
    <dbReference type="NCBI Taxonomy" id="334771"/>
    <lineage>
        <taxon>Archaea</taxon>
        <taxon>Thermoproteota</taxon>
        <taxon>Thermoprotei</taxon>
        <taxon>Desulfurococcales</taxon>
        <taxon>Desulfurococcaceae</taxon>
        <taxon>Ignisphaera</taxon>
    </lineage>
</organism>
<reference evidence="7" key="1">
    <citation type="journal article" date="2020" name="mSystems">
        <title>Genome- and Community-Level Interaction Insights into Carbon Utilization and Element Cycling Functions of Hydrothermarchaeota in Hydrothermal Sediment.</title>
        <authorList>
            <person name="Zhou Z."/>
            <person name="Liu Y."/>
            <person name="Xu W."/>
            <person name="Pan J."/>
            <person name="Luo Z.H."/>
            <person name="Li M."/>
        </authorList>
    </citation>
    <scope>NUCLEOTIDE SEQUENCE [LARGE SCALE GENOMIC DNA]</scope>
    <source>
        <strain evidence="7">SpSt-657</strain>
    </source>
</reference>
<dbReference type="InterPro" id="IPR019591">
    <property type="entry name" value="Mrp/NBP35_ATP-bd"/>
</dbReference>
<protein>
    <recommendedName>
        <fullName evidence="6">Iron-sulfur cluster carrier protein</fullName>
    </recommendedName>
</protein>
<dbReference type="EMBL" id="DTBZ01000077">
    <property type="protein sequence ID" value="HGQ18127.1"/>
    <property type="molecule type" value="Genomic_DNA"/>
</dbReference>
<evidence type="ECO:0000313" key="7">
    <source>
        <dbReference type="EMBL" id="HGQ18127.1"/>
    </source>
</evidence>
<evidence type="ECO:0000256" key="5">
    <source>
        <dbReference type="ARBA" id="ARBA00023014"/>
    </source>
</evidence>
<keyword evidence="5 6" id="KW-0411">Iron-sulfur</keyword>
<dbReference type="PANTHER" id="PTHR42961">
    <property type="entry name" value="IRON-SULFUR PROTEIN NUBPL"/>
    <property type="match status" value="1"/>
</dbReference>
<evidence type="ECO:0000256" key="4">
    <source>
        <dbReference type="ARBA" id="ARBA00023004"/>
    </source>
</evidence>
<accession>A0A7J3JQU6</accession>
<dbReference type="InterPro" id="IPR044304">
    <property type="entry name" value="NUBPL-like"/>
</dbReference>
<dbReference type="Pfam" id="PF10609">
    <property type="entry name" value="ParA"/>
    <property type="match status" value="1"/>
</dbReference>
<dbReference type="PANTHER" id="PTHR42961:SF2">
    <property type="entry name" value="IRON-SULFUR PROTEIN NUBPL"/>
    <property type="match status" value="1"/>
</dbReference>
<dbReference type="Gene3D" id="3.40.50.300">
    <property type="entry name" value="P-loop containing nucleotide triphosphate hydrolases"/>
    <property type="match status" value="1"/>
</dbReference>
<dbReference type="GO" id="GO:0051539">
    <property type="term" value="F:4 iron, 4 sulfur cluster binding"/>
    <property type="evidence" value="ECO:0007669"/>
    <property type="project" value="TreeGrafter"/>
</dbReference>
<keyword evidence="1 6" id="KW-0479">Metal-binding</keyword>
<keyword evidence="2 6" id="KW-0547">Nucleotide-binding</keyword>
<dbReference type="GO" id="GO:0140663">
    <property type="term" value="F:ATP-dependent FeS chaperone activity"/>
    <property type="evidence" value="ECO:0007669"/>
    <property type="project" value="InterPro"/>
</dbReference>
<feature type="binding site" evidence="6">
    <location>
        <begin position="22"/>
        <end position="29"/>
    </location>
    <ligand>
        <name>ATP</name>
        <dbReference type="ChEBI" id="CHEBI:30616"/>
    </ligand>
</feature>
<dbReference type="SUPFAM" id="SSF52540">
    <property type="entry name" value="P-loop containing nucleoside triphosphate hydrolases"/>
    <property type="match status" value="1"/>
</dbReference>
<comment type="subunit">
    <text evidence="6">Homodimer.</text>
</comment>
<gene>
    <name evidence="7" type="ORF">ENU30_04020</name>
</gene>
<dbReference type="GO" id="GO:0005524">
    <property type="term" value="F:ATP binding"/>
    <property type="evidence" value="ECO:0007669"/>
    <property type="project" value="UniProtKB-UniRule"/>
</dbReference>
<comment type="similarity">
    <text evidence="6">Belongs to the Mrp/NBP35 ATP-binding proteins family.</text>
</comment>
<dbReference type="GO" id="GO:0016887">
    <property type="term" value="F:ATP hydrolysis activity"/>
    <property type="evidence" value="ECO:0007669"/>
    <property type="project" value="UniProtKB-UniRule"/>
</dbReference>
<comment type="caution">
    <text evidence="7">The sequence shown here is derived from an EMBL/GenBank/DDBJ whole genome shotgun (WGS) entry which is preliminary data.</text>
</comment>
<dbReference type="InterPro" id="IPR033756">
    <property type="entry name" value="YlxH/NBP35"/>
</dbReference>
<evidence type="ECO:0000256" key="1">
    <source>
        <dbReference type="ARBA" id="ARBA00022723"/>
    </source>
</evidence>
<dbReference type="GO" id="GO:0046872">
    <property type="term" value="F:metal ion binding"/>
    <property type="evidence" value="ECO:0007669"/>
    <property type="project" value="UniProtKB-KW"/>
</dbReference>
<keyword evidence="4 6" id="KW-0408">Iron</keyword>
<evidence type="ECO:0000256" key="3">
    <source>
        <dbReference type="ARBA" id="ARBA00022840"/>
    </source>
</evidence>
<keyword evidence="3 6" id="KW-0067">ATP-binding</keyword>
<evidence type="ECO:0000256" key="2">
    <source>
        <dbReference type="ARBA" id="ARBA00022741"/>
    </source>
</evidence>
<evidence type="ECO:0000256" key="6">
    <source>
        <dbReference type="HAMAP-Rule" id="MF_02040"/>
    </source>
</evidence>
<proteinExistence type="inferred from homology"/>
<dbReference type="HAMAP" id="MF_02040">
    <property type="entry name" value="Mrp_NBP35"/>
    <property type="match status" value="1"/>
</dbReference>
<dbReference type="CDD" id="cd02037">
    <property type="entry name" value="Mrp_NBP35"/>
    <property type="match status" value="1"/>
</dbReference>
<dbReference type="InterPro" id="IPR027417">
    <property type="entry name" value="P-loop_NTPase"/>
</dbReference>
<sequence length="261" mass="28708">MSFTDLSNLIADINRIIIVMSGKGGVGKSLIASSLAVGLAMKGYSVAILDADIHGPSIPWIMGIENRHIYIDNDGYITPIELENIAVISIELLLSNKDMPLIWRGPLKTRAILELLSKTRVGKRDYLIVDMPPGTGDEPLTIAQHLRSRIIGAILVAIPGDLVKHILTKAEIFLRELNIPLLGIVVNMAYFKCPVCNTTHRLFGTVNIEYKNIIAEIPIDPMLAQVVSSGKLLNYLRENSSDTARLLLEMSDTIINMNANK</sequence>
<dbReference type="AlphaFoldDB" id="A0A7J3JQU6"/>